<feature type="signal peptide" evidence="1">
    <location>
        <begin position="1"/>
        <end position="20"/>
    </location>
</feature>
<dbReference type="EMBL" id="JANBOJ010000009">
    <property type="protein sequence ID" value="KAJ1725252.1"/>
    <property type="molecule type" value="Genomic_DNA"/>
</dbReference>
<comment type="caution">
    <text evidence="2">The sequence shown here is derived from an EMBL/GenBank/DDBJ whole genome shotgun (WGS) entry which is preliminary data.</text>
</comment>
<dbReference type="OrthoDB" id="5524987at2759"/>
<feature type="chain" id="PRO_5040864494" evidence="1">
    <location>
        <begin position="21"/>
        <end position="847"/>
    </location>
</feature>
<protein>
    <submittedName>
        <fullName evidence="2">Uncharacterized protein</fullName>
    </submittedName>
</protein>
<gene>
    <name evidence="2" type="ORF">LPJ53_000581</name>
</gene>
<accession>A0A9W7Y7K1</accession>
<name>A0A9W7Y7K1_9FUNG</name>
<reference evidence="2" key="1">
    <citation type="submission" date="2022-07" db="EMBL/GenBank/DDBJ databases">
        <title>Phylogenomic reconstructions and comparative analyses of Kickxellomycotina fungi.</title>
        <authorList>
            <person name="Reynolds N.K."/>
            <person name="Stajich J.E."/>
            <person name="Barry K."/>
            <person name="Grigoriev I.V."/>
            <person name="Crous P."/>
            <person name="Smith M.E."/>
        </authorList>
    </citation>
    <scope>NUCLEOTIDE SEQUENCE</scope>
    <source>
        <strain evidence="2">NBRC 32514</strain>
    </source>
</reference>
<proteinExistence type="predicted"/>
<evidence type="ECO:0000256" key="1">
    <source>
        <dbReference type="SAM" id="SignalP"/>
    </source>
</evidence>
<dbReference type="AlphaFoldDB" id="A0A9W7Y7K1"/>
<organism evidence="2 3">
    <name type="scientific">Coemansia erecta</name>
    <dbReference type="NCBI Taxonomy" id="147472"/>
    <lineage>
        <taxon>Eukaryota</taxon>
        <taxon>Fungi</taxon>
        <taxon>Fungi incertae sedis</taxon>
        <taxon>Zoopagomycota</taxon>
        <taxon>Kickxellomycotina</taxon>
        <taxon>Kickxellomycetes</taxon>
        <taxon>Kickxellales</taxon>
        <taxon>Kickxellaceae</taxon>
        <taxon>Coemansia</taxon>
    </lineage>
</organism>
<evidence type="ECO:0000313" key="2">
    <source>
        <dbReference type="EMBL" id="KAJ1725252.1"/>
    </source>
</evidence>
<dbReference type="Proteomes" id="UP001149813">
    <property type="component" value="Unassembled WGS sequence"/>
</dbReference>
<sequence>MSQRPPLLLLLAGYRGRVLAATDSTRRSSIHFRRIYHQQQQHQQQRAQTTRIADAIISLSDRASNLAEGTWTTSDEQSAAHVLSECRQLVAENPTASTEAIYSICRIADRLGSRLLQQNMTSFSPDVFIQYLELYADLGRPDITQRAFLRIAKQWRQPLIRSFAAQQRAILRLAANGSHLLEKTMGNDGNSQANKKLVTERMYLHSATDIAEDAIRRDKRTRRLVKALEYGSYAALAALVAKWAWIGNSVLATDLTLVPKTLIVAAGMLAGAGCVRLALRYSIMGSLTTPRLSDPLADTRHKDGLKELSAESDSEARRMLRQAFPASPSDETMAEINEMISTVSSSGKGANRLRISWKLRAALTWSRFARRFAVVEPAMISQHGMRQRLALFWLRNITQMYAPGEHPAELADRQAGSDAVVEFVHYVRLHFAAIPLVLSQADIAAMSRFVVVSAGTDALGAFLDLASGGFLALVRGHSVTSIDADAGGADSMMVAEADFHKYQAGAAILAFCGCIQCDIRGQSRTHRRLAIILDKLIDSPTIPISRSLCQLAFQGASMLKDKSRTQATMERLIEWLEMRFEQRDPYFMHLIQTPKSRRLQSQGHSLNGFSPDLNADLPVVKCIDRYIRALPLVSPENADNVCTFVERWRDIGILSPAASLQCLLIAVQADKKPASVISAEVEEPSLDQVASMACRIASDAAGKSDGSRLLLADAALPMYALLTRLLKISSRPANIVAIWQDSAAATPQLKKHASQEFNNSAIRTHVSMALKDTEHGPRYHVKHALQLLDLMRSLGQIPDQNTFDQLCASAARLKIDVSGILEHWTSAVNTKAGARNKKMSEFAKKLF</sequence>
<keyword evidence="1" id="KW-0732">Signal</keyword>
<keyword evidence="3" id="KW-1185">Reference proteome</keyword>
<evidence type="ECO:0000313" key="3">
    <source>
        <dbReference type="Proteomes" id="UP001149813"/>
    </source>
</evidence>